<dbReference type="AlphaFoldDB" id="A0A8H1LB61"/>
<feature type="transmembrane region" description="Helical" evidence="2">
    <location>
        <begin position="154"/>
        <end position="176"/>
    </location>
</feature>
<evidence type="ECO:0000313" key="3">
    <source>
        <dbReference type="EMBL" id="TGG81629.1"/>
    </source>
</evidence>
<dbReference type="Proteomes" id="UP000298111">
    <property type="component" value="Unassembled WGS sequence"/>
</dbReference>
<feature type="transmembrane region" description="Helical" evidence="2">
    <location>
        <begin position="223"/>
        <end position="245"/>
    </location>
</feature>
<comment type="caution">
    <text evidence="3">The sequence shown here is derived from an EMBL/GenBank/DDBJ whole genome shotgun (WGS) entry which is preliminary data.</text>
</comment>
<evidence type="ECO:0000256" key="1">
    <source>
        <dbReference type="SAM" id="MobiDB-lite"/>
    </source>
</evidence>
<keyword evidence="2" id="KW-0812">Transmembrane</keyword>
<feature type="transmembrane region" description="Helical" evidence="2">
    <location>
        <begin position="265"/>
        <end position="285"/>
    </location>
</feature>
<organism evidence="3 4">
    <name type="scientific">Streptomyces albus</name>
    <dbReference type="NCBI Taxonomy" id="1888"/>
    <lineage>
        <taxon>Bacteria</taxon>
        <taxon>Bacillati</taxon>
        <taxon>Actinomycetota</taxon>
        <taxon>Actinomycetes</taxon>
        <taxon>Kitasatosporales</taxon>
        <taxon>Streptomycetaceae</taxon>
        <taxon>Streptomyces</taxon>
    </lineage>
</organism>
<dbReference type="RefSeq" id="WP_037613669.1">
    <property type="nucleotide sequence ID" value="NZ_CP103060.1"/>
</dbReference>
<keyword evidence="2" id="KW-0472">Membrane</keyword>
<feature type="transmembrane region" description="Helical" evidence="2">
    <location>
        <begin position="188"/>
        <end position="211"/>
    </location>
</feature>
<protein>
    <submittedName>
        <fullName evidence="3">ABC transporter permease</fullName>
    </submittedName>
</protein>
<keyword evidence="2" id="KW-1133">Transmembrane helix</keyword>
<feature type="transmembrane region" description="Helical" evidence="2">
    <location>
        <begin position="529"/>
        <end position="550"/>
    </location>
</feature>
<reference evidence="3 4" key="1">
    <citation type="submission" date="2018-10" db="EMBL/GenBank/DDBJ databases">
        <title>Isolation of pseudouridimycin from Streptomyces albus DSM 40763.</title>
        <authorList>
            <person name="Rosenqvist P."/>
            <person name="Metsae-Ketelae M."/>
            <person name="Virta P."/>
        </authorList>
    </citation>
    <scope>NUCLEOTIDE SEQUENCE [LARGE SCALE GENOMIC DNA]</scope>
    <source>
        <strain evidence="3 4">DSM 40763</strain>
    </source>
</reference>
<evidence type="ECO:0000256" key="2">
    <source>
        <dbReference type="SAM" id="Phobius"/>
    </source>
</evidence>
<name>A0A8H1LB61_9ACTN</name>
<gene>
    <name evidence="3" type="ORF">D8771_19760</name>
</gene>
<feature type="transmembrane region" description="Helical" evidence="2">
    <location>
        <begin position="106"/>
        <end position="128"/>
    </location>
</feature>
<evidence type="ECO:0000313" key="4">
    <source>
        <dbReference type="Proteomes" id="UP000298111"/>
    </source>
</evidence>
<sequence>MSALTDTAARTPAAGRGRDGQQVRGGTALAGAGTLLRFALRRDRLRLPAWVLAVLLVALSGTKKAAELAPDDPAEAADMVSTLNSPAMLAMTGPGHYLSELTPASAFSMLMLGYGALLAGLMSVLTVVRHTRADEETGIAELVRSGVVGRHAPLTAALGAALAADVALGLLFAVALPGAGIEGVTAGGALLFGAAHTVAGLVFAGVAAVTVQLAGHARAASGMALTALGAAYALRAAGDVGGGTLSWLSPLGWVQRTYPFVDDRWWPLLPGLLLAGATAAAGYALSTRRDVGAGLLPPRPGPPGASTALTHPFGFALRQHRGLLVAFGAALLLLGAMYGSLLGQVEDMLADMGDLRKVIAEAGGSLVESFAATVLLVVAVVASLHVVLATLRPRAEETAGRAEPLLATGLSRTRWLGAHLAVAFGGGALVVLAGALGLGLAGAASAHDGGLVVRMLGAGLAYVPALWVVGGVAVLLFGWAPRAVPLAWAVPAYGFVVGYVGRLLDLPGWMGDLSPFGHVPQLPADGMRWTPVLLLTLVAAALVAAGLAGFRRRDLETK</sequence>
<dbReference type="EMBL" id="RCIY01000065">
    <property type="protein sequence ID" value="TGG81629.1"/>
    <property type="molecule type" value="Genomic_DNA"/>
</dbReference>
<accession>A0A8H1LB61</accession>
<feature type="transmembrane region" description="Helical" evidence="2">
    <location>
        <begin position="45"/>
        <end position="62"/>
    </location>
</feature>
<proteinExistence type="predicted"/>
<feature type="transmembrane region" description="Helical" evidence="2">
    <location>
        <begin position="420"/>
        <end position="444"/>
    </location>
</feature>
<feature type="transmembrane region" description="Helical" evidence="2">
    <location>
        <begin position="323"/>
        <end position="342"/>
    </location>
</feature>
<feature type="region of interest" description="Disordered" evidence="1">
    <location>
        <begin position="1"/>
        <end position="25"/>
    </location>
</feature>
<feature type="transmembrane region" description="Helical" evidence="2">
    <location>
        <begin position="486"/>
        <end position="504"/>
    </location>
</feature>
<feature type="transmembrane region" description="Helical" evidence="2">
    <location>
        <begin position="370"/>
        <end position="391"/>
    </location>
</feature>
<dbReference type="GeneID" id="75182400"/>
<feature type="transmembrane region" description="Helical" evidence="2">
    <location>
        <begin position="456"/>
        <end position="479"/>
    </location>
</feature>
<feature type="compositionally biased region" description="Low complexity" evidence="1">
    <location>
        <begin position="1"/>
        <end position="15"/>
    </location>
</feature>